<dbReference type="EC" id="2.1.1.37" evidence="4"/>
<dbReference type="GO" id="GO:0003886">
    <property type="term" value="F:DNA (cytosine-5-)-methyltransferase activity"/>
    <property type="evidence" value="ECO:0007669"/>
    <property type="project" value="UniProtKB-EC"/>
</dbReference>
<proteinExistence type="predicted"/>
<dbReference type="PATRIC" id="fig|1303.81.peg.839"/>
<dbReference type="EMBL" id="LQZP01000192">
    <property type="protein sequence ID" value="KXT91682.1"/>
    <property type="molecule type" value="Genomic_DNA"/>
</dbReference>
<dbReference type="AlphaFoldDB" id="A0A139PNU3"/>
<evidence type="ECO:0000313" key="4">
    <source>
        <dbReference type="EMBL" id="KXT91682.1"/>
    </source>
</evidence>
<dbReference type="InterPro" id="IPR001525">
    <property type="entry name" value="C5_MeTfrase"/>
</dbReference>
<evidence type="ECO:0000313" key="5">
    <source>
        <dbReference type="Proteomes" id="UP000070053"/>
    </source>
</evidence>
<dbReference type="SUPFAM" id="SSF53335">
    <property type="entry name" value="S-adenosyl-L-methionine-dependent methyltransferases"/>
    <property type="match status" value="1"/>
</dbReference>
<dbReference type="Pfam" id="PF00145">
    <property type="entry name" value="DNA_methylase"/>
    <property type="match status" value="1"/>
</dbReference>
<gene>
    <name evidence="4" type="ORF">SORDD21_00670</name>
</gene>
<dbReference type="Proteomes" id="UP000070053">
    <property type="component" value="Unassembled WGS sequence"/>
</dbReference>
<keyword evidence="1 4" id="KW-0489">Methyltransferase</keyword>
<keyword evidence="2 4" id="KW-0808">Transferase</keyword>
<organism evidence="4 5">
    <name type="scientific">Streptococcus oralis</name>
    <dbReference type="NCBI Taxonomy" id="1303"/>
    <lineage>
        <taxon>Bacteria</taxon>
        <taxon>Bacillati</taxon>
        <taxon>Bacillota</taxon>
        <taxon>Bacilli</taxon>
        <taxon>Lactobacillales</taxon>
        <taxon>Streptococcaceae</taxon>
        <taxon>Streptococcus</taxon>
    </lineage>
</organism>
<evidence type="ECO:0000256" key="1">
    <source>
        <dbReference type="ARBA" id="ARBA00022603"/>
    </source>
</evidence>
<evidence type="ECO:0000256" key="2">
    <source>
        <dbReference type="ARBA" id="ARBA00022679"/>
    </source>
</evidence>
<sequence length="55" mass="6038">MKINAVDLFCGVGGLTCGVQQAGINVIAGYDIDPRSQFAYEFNNNARFILKDIKK</sequence>
<keyword evidence="3" id="KW-0680">Restriction system</keyword>
<accession>A0A139PNU3</accession>
<dbReference type="GO" id="GO:0009307">
    <property type="term" value="P:DNA restriction-modification system"/>
    <property type="evidence" value="ECO:0007669"/>
    <property type="project" value="UniProtKB-KW"/>
</dbReference>
<dbReference type="Gene3D" id="3.40.50.150">
    <property type="entry name" value="Vaccinia Virus protein VP39"/>
    <property type="match status" value="1"/>
</dbReference>
<dbReference type="InterPro" id="IPR029063">
    <property type="entry name" value="SAM-dependent_MTases_sf"/>
</dbReference>
<evidence type="ECO:0000256" key="3">
    <source>
        <dbReference type="ARBA" id="ARBA00022747"/>
    </source>
</evidence>
<dbReference type="GO" id="GO:0032259">
    <property type="term" value="P:methylation"/>
    <property type="evidence" value="ECO:0007669"/>
    <property type="project" value="UniProtKB-KW"/>
</dbReference>
<protein>
    <submittedName>
        <fullName evidence="4">DNA-cytosine methyltransferase</fullName>
        <ecNumber evidence="4">2.1.1.37</ecNumber>
    </submittedName>
</protein>
<name>A0A139PNU3_STROR</name>
<reference evidence="4 5" key="1">
    <citation type="submission" date="2016-01" db="EMBL/GenBank/DDBJ databases">
        <title>Highly variable Streptococcus oralis are common among viridans streptococci isolated from primates.</title>
        <authorList>
            <person name="Denapaite D."/>
            <person name="Rieger M."/>
            <person name="Koendgen S."/>
            <person name="Brueckner R."/>
            <person name="Ochigava I."/>
            <person name="Kappeler P."/>
            <person name="Maetz-Rensing K."/>
            <person name="Leendertz F."/>
            <person name="Hakenbeck R."/>
        </authorList>
    </citation>
    <scope>NUCLEOTIDE SEQUENCE [LARGE SCALE GENOMIC DNA]</scope>
    <source>
        <strain evidence="4 5">DD21</strain>
    </source>
</reference>
<comment type="caution">
    <text evidence="4">The sequence shown here is derived from an EMBL/GenBank/DDBJ whole genome shotgun (WGS) entry which is preliminary data.</text>
</comment>